<reference evidence="2 3" key="1">
    <citation type="submission" date="2019-07" db="EMBL/GenBank/DDBJ databases">
        <authorList>
            <person name="Jastrzebski P J."/>
            <person name="Paukszto L."/>
            <person name="Jastrzebski P J."/>
        </authorList>
    </citation>
    <scope>NUCLEOTIDE SEQUENCE [LARGE SCALE GENOMIC DNA]</scope>
    <source>
        <strain evidence="2 3">WMS-il1</strain>
    </source>
</reference>
<dbReference type="Proteomes" id="UP000321570">
    <property type="component" value="Unassembled WGS sequence"/>
</dbReference>
<keyword evidence="1" id="KW-1133">Transmembrane helix</keyword>
<feature type="transmembrane region" description="Helical" evidence="1">
    <location>
        <begin position="45"/>
        <end position="66"/>
    </location>
</feature>
<organism evidence="2 3">
    <name type="scientific">Hymenolepis diminuta</name>
    <name type="common">Rat tapeworm</name>
    <dbReference type="NCBI Taxonomy" id="6216"/>
    <lineage>
        <taxon>Eukaryota</taxon>
        <taxon>Metazoa</taxon>
        <taxon>Spiralia</taxon>
        <taxon>Lophotrochozoa</taxon>
        <taxon>Platyhelminthes</taxon>
        <taxon>Cestoda</taxon>
        <taxon>Eucestoda</taxon>
        <taxon>Cyclophyllidea</taxon>
        <taxon>Hymenolepididae</taxon>
        <taxon>Hymenolepis</taxon>
    </lineage>
</organism>
<keyword evidence="3" id="KW-1185">Reference proteome</keyword>
<evidence type="ECO:0000313" key="3">
    <source>
        <dbReference type="Proteomes" id="UP000321570"/>
    </source>
</evidence>
<name>A0A564ZFJ8_HYMDI</name>
<protein>
    <submittedName>
        <fullName evidence="2">Uncharacterized protein</fullName>
    </submittedName>
</protein>
<dbReference type="AlphaFoldDB" id="A0A564ZFJ8"/>
<proteinExistence type="predicted"/>
<dbReference type="EMBL" id="CABIJS010000719">
    <property type="protein sequence ID" value="VUZ57628.1"/>
    <property type="molecule type" value="Genomic_DNA"/>
</dbReference>
<sequence>MFSVLSDRHWWKIKASNQKRSVLLNLLLTRREHYHKLLPKMQVRLHFLILRIFCALRLTFLGLTLISV</sequence>
<evidence type="ECO:0000313" key="2">
    <source>
        <dbReference type="EMBL" id="VUZ57628.1"/>
    </source>
</evidence>
<keyword evidence="1" id="KW-0812">Transmembrane</keyword>
<accession>A0A564ZFJ8</accession>
<gene>
    <name evidence="2" type="ORF">WMSIL1_LOCUS15052</name>
</gene>
<keyword evidence="1" id="KW-0472">Membrane</keyword>
<evidence type="ECO:0000256" key="1">
    <source>
        <dbReference type="SAM" id="Phobius"/>
    </source>
</evidence>